<accession>A0A542EMD4</accession>
<dbReference type="AlphaFoldDB" id="A0A542EMD4"/>
<keyword evidence="2" id="KW-1185">Reference proteome</keyword>
<dbReference type="Proteomes" id="UP000316298">
    <property type="component" value="Unassembled WGS sequence"/>
</dbReference>
<dbReference type="EMBL" id="VFMM01000001">
    <property type="protein sequence ID" value="TQJ16501.1"/>
    <property type="molecule type" value="Genomic_DNA"/>
</dbReference>
<gene>
    <name evidence="1" type="ORF">FB475_0600</name>
</gene>
<protein>
    <submittedName>
        <fullName evidence="1">Uncharacterized protein</fullName>
    </submittedName>
</protein>
<reference evidence="1 2" key="1">
    <citation type="submission" date="2019-06" db="EMBL/GenBank/DDBJ databases">
        <title>Sequencing the genomes of 1000 actinobacteria strains.</title>
        <authorList>
            <person name="Klenk H.-P."/>
        </authorList>
    </citation>
    <scope>NUCLEOTIDE SEQUENCE [LARGE SCALE GENOMIC DNA]</scope>
    <source>
        <strain evidence="1 2">DSM 17305</strain>
    </source>
</reference>
<sequence>MGLGEGAEEGEEDGMGDDVLVGVTEDGADDARLEELALLLRQELLLLDVNSVESYRAGPAPEGSKGGLAAVAGLLSVSLAPGLQALGSVVVVIREWIRRSASGRTVKLSIDGDVIELTGATSDMQQQLVDAFVRRHAGADA</sequence>
<evidence type="ECO:0000313" key="2">
    <source>
        <dbReference type="Proteomes" id="UP000316298"/>
    </source>
</evidence>
<comment type="caution">
    <text evidence="1">The sequence shown here is derived from an EMBL/GenBank/DDBJ whole genome shotgun (WGS) entry which is preliminary data.</text>
</comment>
<proteinExistence type="predicted"/>
<name>A0A542EMD4_9ACTN</name>
<organism evidence="1 2">
    <name type="scientific">Kribbella jejuensis</name>
    <dbReference type="NCBI Taxonomy" id="236068"/>
    <lineage>
        <taxon>Bacteria</taxon>
        <taxon>Bacillati</taxon>
        <taxon>Actinomycetota</taxon>
        <taxon>Actinomycetes</taxon>
        <taxon>Propionibacteriales</taxon>
        <taxon>Kribbellaceae</taxon>
        <taxon>Kribbella</taxon>
    </lineage>
</organism>
<evidence type="ECO:0000313" key="1">
    <source>
        <dbReference type="EMBL" id="TQJ16501.1"/>
    </source>
</evidence>